<keyword evidence="1" id="KW-1133">Transmembrane helix</keyword>
<feature type="transmembrane region" description="Helical" evidence="1">
    <location>
        <begin position="166"/>
        <end position="191"/>
    </location>
</feature>
<dbReference type="EMBL" id="HACA01003415">
    <property type="protein sequence ID" value="CDW20776.1"/>
    <property type="molecule type" value="Transcribed_RNA"/>
</dbReference>
<feature type="non-terminal residue" evidence="2">
    <location>
        <position position="1"/>
    </location>
</feature>
<sequence length="862" mass="98925">ILVHVSPIMSDNFDGWLTDGDEVDFIPMTRCKSTLSHISAKSKVSFAKEVNVHDYDEDEGSKSLGRKIRRSFKIKRAGSLMSNVNFENKQPGFGIIHFMTLKIIFWDILISIGDVVSDFMQGTSLIMTPGHHIYGWVTIGINWLPGFTAALHLVSMYRTDLGVKNTFVYCGLLVLFYPIVPVIAFMALLWHNQNDLDNKQKMEKFRQAEYRAMISHAIAGGIESPVQFVLQIWLILNGIRPLPWYEYGSITITDWKGNAIYLPTTSTISIAFSLISMLKAVIEFNILKVHIQDITDWSRSLDFCVLIFDHLPYLTVSTFFRVVSIAFMVTYFHTFGFIPVFIYLFFNLVYGYNNFDLSTVPLWLVSTIATFFPVCMTTARVSARNRIKIVNLQYKTFKYQAILSFCCYGPSLMAILGIINFYKGYNYDGHIILDNLSFNVNVGFVLFMGFVSIFLSFKPSFNQMSRCIYRFLNPTITKKIINDKIQRESRMITDEMMNEVMANPPEPAFEKPDKVHILPPNKICNIFKNILIVVIIFVPIVTANVIMALTQQSYGYIYFHSNDSYIETLKGIYLNGPQKDVNGRLTFYYATSKDQMSIPDDEYFMDRITQIRRPEWDPSLPSGMLKNSLAIIIIDDSPYRPSSPIPVQTFGSPKMPIILLQTKEGLLLPETPLLMHLTFDPYNVPYPQWSCDVHSSATGTCFKPKINISTRAIVGVQYRKKDCFWGGKPCVGFNNKLEKMDQCEGPEIPLCTKSSFRKQPLRVENTSTFMLEISPRACIPRNNIVQHGDCSIWSKWLKWREDQVLSAIYPGHIKFQRLRYCIGRYNGIPECIFRDNEFIECCQQSKGICDTSPDEILPRCEF</sequence>
<feature type="transmembrane region" description="Helical" evidence="1">
    <location>
        <begin position="402"/>
        <end position="422"/>
    </location>
</feature>
<keyword evidence="1" id="KW-0472">Membrane</keyword>
<name>A0A0K2T5N6_LEPSM</name>
<feature type="transmembrane region" description="Helical" evidence="1">
    <location>
        <begin position="442"/>
        <end position="461"/>
    </location>
</feature>
<feature type="transmembrane region" description="Helical" evidence="1">
    <location>
        <begin position="92"/>
        <end position="112"/>
    </location>
</feature>
<evidence type="ECO:0000256" key="1">
    <source>
        <dbReference type="SAM" id="Phobius"/>
    </source>
</evidence>
<reference evidence="2" key="1">
    <citation type="submission" date="2014-05" db="EMBL/GenBank/DDBJ databases">
        <authorList>
            <person name="Chronopoulou M."/>
        </authorList>
    </citation>
    <scope>NUCLEOTIDE SEQUENCE</scope>
    <source>
        <tissue evidence="2">Whole organism</tissue>
    </source>
</reference>
<proteinExistence type="predicted"/>
<keyword evidence="1" id="KW-0812">Transmembrane</keyword>
<dbReference type="AlphaFoldDB" id="A0A0K2T5N6"/>
<feature type="transmembrane region" description="Helical" evidence="1">
    <location>
        <begin position="530"/>
        <end position="549"/>
    </location>
</feature>
<evidence type="ECO:0000313" key="2">
    <source>
        <dbReference type="EMBL" id="CDW20776.1"/>
    </source>
</evidence>
<feature type="transmembrane region" description="Helical" evidence="1">
    <location>
        <begin position="133"/>
        <end position="154"/>
    </location>
</feature>
<accession>A0A0K2T5N6</accession>
<feature type="transmembrane region" description="Helical" evidence="1">
    <location>
        <begin position="259"/>
        <end position="282"/>
    </location>
</feature>
<organism evidence="2">
    <name type="scientific">Lepeophtheirus salmonis</name>
    <name type="common">Salmon louse</name>
    <name type="synonym">Caligus salmonis</name>
    <dbReference type="NCBI Taxonomy" id="72036"/>
    <lineage>
        <taxon>Eukaryota</taxon>
        <taxon>Metazoa</taxon>
        <taxon>Ecdysozoa</taxon>
        <taxon>Arthropoda</taxon>
        <taxon>Crustacea</taxon>
        <taxon>Multicrustacea</taxon>
        <taxon>Hexanauplia</taxon>
        <taxon>Copepoda</taxon>
        <taxon>Siphonostomatoida</taxon>
        <taxon>Caligidae</taxon>
        <taxon>Lepeophtheirus</taxon>
    </lineage>
</organism>
<feature type="transmembrane region" description="Helical" evidence="1">
    <location>
        <begin position="325"/>
        <end position="350"/>
    </location>
</feature>
<protein>
    <submittedName>
        <fullName evidence="2">Uncharacterized protein</fullName>
    </submittedName>
</protein>
<feature type="transmembrane region" description="Helical" evidence="1">
    <location>
        <begin position="362"/>
        <end position="381"/>
    </location>
</feature>